<dbReference type="InterPro" id="IPR036770">
    <property type="entry name" value="Ankyrin_rpt-contain_sf"/>
</dbReference>
<dbReference type="GO" id="GO:0008270">
    <property type="term" value="F:zinc ion binding"/>
    <property type="evidence" value="ECO:0007669"/>
    <property type="project" value="UniProtKB-KW"/>
</dbReference>
<dbReference type="Gene3D" id="1.20.5.170">
    <property type="match status" value="1"/>
</dbReference>
<dbReference type="InterPro" id="IPR032352">
    <property type="entry name" value="GIT1/2_CC"/>
</dbReference>
<keyword evidence="5" id="KW-0175">Coiled coil</keyword>
<dbReference type="PROSITE" id="PS50088">
    <property type="entry name" value="ANK_REPEAT"/>
    <property type="match status" value="1"/>
</dbReference>
<evidence type="ECO:0000313" key="10">
    <source>
        <dbReference type="WBParaSite" id="Pan_g2020.t2"/>
    </source>
</evidence>
<proteinExistence type="predicted"/>
<dbReference type="SUPFAM" id="SSF48403">
    <property type="entry name" value="Ankyrin repeat"/>
    <property type="match status" value="1"/>
</dbReference>
<feature type="domain" description="GIT Spa2 homology (SHD)" evidence="8">
    <location>
        <begin position="173"/>
        <end position="203"/>
    </location>
</feature>
<dbReference type="GO" id="GO:0008277">
    <property type="term" value="P:regulation of G protein-coupled receptor signaling pathway"/>
    <property type="evidence" value="ECO:0007669"/>
    <property type="project" value="TreeGrafter"/>
</dbReference>
<reference evidence="10" key="2">
    <citation type="submission" date="2020-10" db="UniProtKB">
        <authorList>
            <consortium name="WormBaseParasite"/>
        </authorList>
    </citation>
    <scope>IDENTIFICATION</scope>
</reference>
<feature type="compositionally biased region" description="Polar residues" evidence="7">
    <location>
        <begin position="517"/>
        <end position="528"/>
    </location>
</feature>
<evidence type="ECO:0000256" key="3">
    <source>
        <dbReference type="ARBA" id="ARBA00022771"/>
    </source>
</evidence>
<dbReference type="InterPro" id="IPR047161">
    <property type="entry name" value="GIT-like"/>
</dbReference>
<evidence type="ECO:0000313" key="9">
    <source>
        <dbReference type="Proteomes" id="UP000492821"/>
    </source>
</evidence>
<evidence type="ECO:0000256" key="7">
    <source>
        <dbReference type="SAM" id="MobiDB-lite"/>
    </source>
</evidence>
<feature type="compositionally biased region" description="Polar residues" evidence="7">
    <location>
        <begin position="413"/>
        <end position="422"/>
    </location>
</feature>
<keyword evidence="3" id="KW-0862">Zinc</keyword>
<evidence type="ECO:0000256" key="6">
    <source>
        <dbReference type="PROSITE-ProRule" id="PRU00023"/>
    </source>
</evidence>
<dbReference type="SMART" id="SM00555">
    <property type="entry name" value="GIT"/>
    <property type="match status" value="2"/>
</dbReference>
<feature type="region of interest" description="Disordered" evidence="7">
    <location>
        <begin position="413"/>
        <end position="459"/>
    </location>
</feature>
<evidence type="ECO:0000256" key="1">
    <source>
        <dbReference type="ARBA" id="ARBA00022468"/>
    </source>
</evidence>
<dbReference type="SMART" id="SM00248">
    <property type="entry name" value="ANK"/>
    <property type="match status" value="2"/>
</dbReference>
<dbReference type="GO" id="GO:0031267">
    <property type="term" value="F:small GTPase binding"/>
    <property type="evidence" value="ECO:0007669"/>
    <property type="project" value="TreeGrafter"/>
</dbReference>
<dbReference type="Gene3D" id="1.25.40.20">
    <property type="entry name" value="Ankyrin repeat-containing domain"/>
    <property type="match status" value="1"/>
</dbReference>
<reference evidence="9" key="1">
    <citation type="journal article" date="2013" name="Genetics">
        <title>The draft genome and transcriptome of Panagrellus redivivus are shaped by the harsh demands of a free-living lifestyle.</title>
        <authorList>
            <person name="Srinivasan J."/>
            <person name="Dillman A.R."/>
            <person name="Macchietto M.G."/>
            <person name="Heikkinen L."/>
            <person name="Lakso M."/>
            <person name="Fracchia K.M."/>
            <person name="Antoshechkin I."/>
            <person name="Mortazavi A."/>
            <person name="Wong G."/>
            <person name="Sternberg P.W."/>
        </authorList>
    </citation>
    <scope>NUCLEOTIDE SEQUENCE [LARGE SCALE GENOMIC DNA]</scope>
    <source>
        <strain evidence="9">MT8872</strain>
    </source>
</reference>
<evidence type="ECO:0000259" key="8">
    <source>
        <dbReference type="SMART" id="SM00555"/>
    </source>
</evidence>
<keyword evidence="4 6" id="KW-0040">ANK repeat</keyword>
<feature type="region of interest" description="Disordered" evidence="7">
    <location>
        <begin position="475"/>
        <end position="528"/>
    </location>
</feature>
<dbReference type="InterPro" id="IPR002110">
    <property type="entry name" value="Ankyrin_rpt"/>
</dbReference>
<keyword evidence="9" id="KW-1185">Reference proteome</keyword>
<dbReference type="InterPro" id="IPR022018">
    <property type="entry name" value="GIT1_C"/>
</dbReference>
<dbReference type="GO" id="GO:0005096">
    <property type="term" value="F:GTPase activator activity"/>
    <property type="evidence" value="ECO:0007669"/>
    <property type="project" value="UniProtKB-KW"/>
</dbReference>
<evidence type="ECO:0000256" key="5">
    <source>
        <dbReference type="ARBA" id="ARBA00023054"/>
    </source>
</evidence>
<organism evidence="9 10">
    <name type="scientific">Panagrellus redivivus</name>
    <name type="common">Microworm</name>
    <dbReference type="NCBI Taxonomy" id="6233"/>
    <lineage>
        <taxon>Eukaryota</taxon>
        <taxon>Metazoa</taxon>
        <taxon>Ecdysozoa</taxon>
        <taxon>Nematoda</taxon>
        <taxon>Chromadorea</taxon>
        <taxon>Rhabditida</taxon>
        <taxon>Tylenchina</taxon>
        <taxon>Panagrolaimomorpha</taxon>
        <taxon>Panagrolaimoidea</taxon>
        <taxon>Panagrolaimidae</taxon>
        <taxon>Panagrellus</taxon>
    </lineage>
</organism>
<dbReference type="PROSITE" id="PS50297">
    <property type="entry name" value="ANK_REP_REGION"/>
    <property type="match status" value="1"/>
</dbReference>
<dbReference type="Gene3D" id="1.20.120.330">
    <property type="entry name" value="Nucleotidyltransferases domain 2"/>
    <property type="match status" value="1"/>
</dbReference>
<dbReference type="InterPro" id="IPR013724">
    <property type="entry name" value="GIT_SHD"/>
</dbReference>
<dbReference type="Pfam" id="PF12796">
    <property type="entry name" value="Ank_2"/>
    <property type="match status" value="1"/>
</dbReference>
<dbReference type="Pfam" id="PF08518">
    <property type="entry name" value="GIT_SHD"/>
    <property type="match status" value="1"/>
</dbReference>
<dbReference type="Pfam" id="PF12205">
    <property type="entry name" value="GIT1_C"/>
    <property type="match status" value="1"/>
</dbReference>
<keyword evidence="3" id="KW-0479">Metal-binding</keyword>
<evidence type="ECO:0000256" key="4">
    <source>
        <dbReference type="ARBA" id="ARBA00023043"/>
    </source>
</evidence>
<name>A0A7E4VH65_PANRE</name>
<protein>
    <submittedName>
        <fullName evidence="10">ANK_REP_REGION domain-containing protein</fullName>
    </submittedName>
</protein>
<dbReference type="PANTHER" id="PTHR46097">
    <property type="entry name" value="G PROTEIN-COUPLED RECEPTOR KINASE INTERACTING ARFGAP"/>
    <property type="match status" value="1"/>
</dbReference>
<sequence>MIGFSDPVIPAKENFIKAKYVDLAFVLRPSGSSDLSLDDLNRQLYSCARTSHVETVLRLLACGADPNWVDIEKDGNSAMHVAAKEGQKLQVELLHLYGADPALPNAQGQTPSALARSEGHEALSNRIIELCFEVSDRFSLFLTGRRPDHTKDIHFMIPEVAGQNTMIDSLRQQRAILQRHSDAVFERLVQDVYDEVDRRVVAVEWGTAPPYHLGNHQHVAAFLPPNEKLTATRNQLRQKLAKFDNHAFSIFIIDILKEIRRRFLGEPIPVEPPVPTRTYLENAGLSVGADNGNQDYDEVADCLNRKSGASAGTRPSSSSKTNSNSKADERQSLDARNSSHRYQQHDTVSLDDYLELKEQLREAMARLNLVTTSSTEVIKAQRHLQRTVEELQDANQDLRREMHHIKEQNALTKRNPSPTTQVGALVYPRPGAVTGTRSAAESADEMSSPGMYRSPSTGLSPAAVTAAALNRYGRRHGSMSAATGPPASAAPPKGNQSTQGRPPNGRNGSAPPFELSGSESTQTVNSTGGLRGIFSEDVFPDNLIVETEYLTGAIKGLLSELQAEGVKANAAYHSDSFQINHHIQRIIRVIPPQQRTGSIEDSVRMMKSAMAHLSIQCQHHPLRSTDETCHAAYDVAKAAKQLLVHVHQREP</sequence>
<dbReference type="GO" id="GO:0098793">
    <property type="term" value="C:presynapse"/>
    <property type="evidence" value="ECO:0007669"/>
    <property type="project" value="GOC"/>
</dbReference>
<dbReference type="GO" id="GO:0007420">
    <property type="term" value="P:brain development"/>
    <property type="evidence" value="ECO:0007669"/>
    <property type="project" value="InterPro"/>
</dbReference>
<dbReference type="WBParaSite" id="Pan_g2020.t2">
    <property type="protein sequence ID" value="Pan_g2020.t2"/>
    <property type="gene ID" value="Pan_g2020"/>
</dbReference>
<keyword evidence="3" id="KW-0863">Zinc-finger</keyword>
<dbReference type="GO" id="GO:0032012">
    <property type="term" value="P:regulation of ARF protein signal transduction"/>
    <property type="evidence" value="ECO:0007669"/>
    <property type="project" value="InterPro"/>
</dbReference>
<feature type="repeat" description="ANK" evidence="6">
    <location>
        <begin position="74"/>
        <end position="106"/>
    </location>
</feature>
<dbReference type="Pfam" id="PF16559">
    <property type="entry name" value="GIT_CC"/>
    <property type="match status" value="1"/>
</dbReference>
<dbReference type="Proteomes" id="UP000492821">
    <property type="component" value="Unassembled WGS sequence"/>
</dbReference>
<dbReference type="PANTHER" id="PTHR46097:SF3">
    <property type="entry name" value="ARF GTPASE-ACTIVATING PROTEIN GIT"/>
    <property type="match status" value="1"/>
</dbReference>
<feature type="domain" description="GIT Spa2 homology (SHD)" evidence="8">
    <location>
        <begin position="236"/>
        <end position="266"/>
    </location>
</feature>
<dbReference type="AlphaFoldDB" id="A0A7E4VH65"/>
<accession>A0A7E4VH65</accession>
<evidence type="ECO:0000256" key="2">
    <source>
        <dbReference type="ARBA" id="ARBA00022737"/>
    </source>
</evidence>
<keyword evidence="2" id="KW-0677">Repeat</keyword>
<feature type="region of interest" description="Disordered" evidence="7">
    <location>
        <begin position="306"/>
        <end position="346"/>
    </location>
</feature>
<feature type="compositionally biased region" description="Low complexity" evidence="7">
    <location>
        <begin position="316"/>
        <end position="325"/>
    </location>
</feature>
<feature type="compositionally biased region" description="Low complexity" evidence="7">
    <location>
        <begin position="478"/>
        <end position="494"/>
    </location>
</feature>
<keyword evidence="1" id="KW-0343">GTPase activation</keyword>
<dbReference type="GO" id="GO:0036465">
    <property type="term" value="P:synaptic vesicle recycling"/>
    <property type="evidence" value="ECO:0007669"/>
    <property type="project" value="TreeGrafter"/>
</dbReference>